<proteinExistence type="predicted"/>
<keyword evidence="4" id="KW-0539">Nucleus</keyword>
<name>A0ABD1GJJ0_SALDI</name>
<dbReference type="PROSITE" id="PS50888">
    <property type="entry name" value="BHLH"/>
    <property type="match status" value="1"/>
</dbReference>
<keyword evidence="9" id="KW-1185">Reference proteome</keyword>
<evidence type="ECO:0000313" key="8">
    <source>
        <dbReference type="EMBL" id="KAL1544288.1"/>
    </source>
</evidence>
<dbReference type="EMBL" id="JBEAFC010000008">
    <property type="protein sequence ID" value="KAL1544288.1"/>
    <property type="molecule type" value="Genomic_DNA"/>
</dbReference>
<dbReference type="Proteomes" id="UP001567538">
    <property type="component" value="Unassembled WGS sequence"/>
</dbReference>
<dbReference type="InterPro" id="IPR045239">
    <property type="entry name" value="bHLH95_bHLH"/>
</dbReference>
<dbReference type="SMART" id="SM00353">
    <property type="entry name" value="HLH"/>
    <property type="match status" value="1"/>
</dbReference>
<feature type="coiled-coil region" evidence="5">
    <location>
        <begin position="102"/>
        <end position="136"/>
    </location>
</feature>
<dbReference type="SUPFAM" id="SSF47459">
    <property type="entry name" value="HLH, helix-loop-helix DNA-binding domain"/>
    <property type="match status" value="1"/>
</dbReference>
<dbReference type="InterPro" id="IPR044278">
    <property type="entry name" value="BHLH95-like"/>
</dbReference>
<accession>A0ABD1GJJ0</accession>
<protein>
    <submittedName>
        <fullName evidence="8">Transcription factor bHLH95-like</fullName>
    </submittedName>
</protein>
<dbReference type="InterPro" id="IPR011598">
    <property type="entry name" value="bHLH_dom"/>
</dbReference>
<dbReference type="Pfam" id="PF00010">
    <property type="entry name" value="HLH"/>
    <property type="match status" value="1"/>
</dbReference>
<evidence type="ECO:0000256" key="2">
    <source>
        <dbReference type="ARBA" id="ARBA00023015"/>
    </source>
</evidence>
<keyword evidence="2" id="KW-0805">Transcription regulation</keyword>
<feature type="domain" description="BHLH" evidence="7">
    <location>
        <begin position="62"/>
        <end position="112"/>
    </location>
</feature>
<dbReference type="InterPro" id="IPR036638">
    <property type="entry name" value="HLH_DNA-bd_sf"/>
</dbReference>
<reference evidence="8 9" key="1">
    <citation type="submission" date="2024-06" db="EMBL/GenBank/DDBJ databases">
        <title>A chromosome level genome sequence of Diviner's sage (Salvia divinorum).</title>
        <authorList>
            <person name="Ford S.A."/>
            <person name="Ro D.-K."/>
            <person name="Ness R.W."/>
            <person name="Phillips M.A."/>
        </authorList>
    </citation>
    <scope>NUCLEOTIDE SEQUENCE [LARGE SCALE GENOMIC DNA]</scope>
    <source>
        <strain evidence="8">SAF-2024a</strain>
        <tissue evidence="8">Leaf</tissue>
    </source>
</reference>
<dbReference type="AlphaFoldDB" id="A0ABD1GJJ0"/>
<evidence type="ECO:0000256" key="3">
    <source>
        <dbReference type="ARBA" id="ARBA00023163"/>
    </source>
</evidence>
<gene>
    <name evidence="8" type="ORF">AAHA92_21159</name>
</gene>
<dbReference type="CDD" id="cd11393">
    <property type="entry name" value="bHLH_AtbHLH_like"/>
    <property type="match status" value="1"/>
</dbReference>
<sequence>MADEVDHDIDNSLLWNDDQSWTFPVLPVEDDVRKVLIDSGRIVTDTEQQRVNEKGKNRAGGNDSDDHIRIERERRKKMRDMFATLHDLIPHLHPRADKSSIVDEAVKYIKQLRLILEDLEKQEEKLKGVNGKLSVESSASQQRPPANLNASFTTLSYPNVVVSVCGIDAHINVVCSPTKPRTITYLVFVIDMYNLELVSAHASSGVYMLHVRANGVPQQFPEAAPFLVEETYKQVAAELMLWINS</sequence>
<keyword evidence="3" id="KW-0804">Transcription</keyword>
<dbReference type="Gene3D" id="4.10.280.10">
    <property type="entry name" value="Helix-loop-helix DNA-binding domain"/>
    <property type="match status" value="1"/>
</dbReference>
<evidence type="ECO:0000256" key="5">
    <source>
        <dbReference type="SAM" id="Coils"/>
    </source>
</evidence>
<dbReference type="PANTHER" id="PTHR46772:SF8">
    <property type="entry name" value="TRANSCRIPTION FACTOR BHLH95"/>
    <property type="match status" value="1"/>
</dbReference>
<evidence type="ECO:0000259" key="7">
    <source>
        <dbReference type="PROSITE" id="PS50888"/>
    </source>
</evidence>
<feature type="compositionally biased region" description="Basic and acidic residues" evidence="6">
    <location>
        <begin position="47"/>
        <end position="56"/>
    </location>
</feature>
<keyword evidence="5" id="KW-0175">Coiled coil</keyword>
<dbReference type="PANTHER" id="PTHR46772">
    <property type="entry name" value="BHLH DOMAIN-CONTAINING PROTEIN"/>
    <property type="match status" value="1"/>
</dbReference>
<comment type="subcellular location">
    <subcellularLocation>
        <location evidence="1">Nucleus</location>
    </subcellularLocation>
</comment>
<evidence type="ECO:0000256" key="6">
    <source>
        <dbReference type="SAM" id="MobiDB-lite"/>
    </source>
</evidence>
<dbReference type="GO" id="GO:0005634">
    <property type="term" value="C:nucleus"/>
    <property type="evidence" value="ECO:0007669"/>
    <property type="project" value="UniProtKB-SubCell"/>
</dbReference>
<evidence type="ECO:0000256" key="4">
    <source>
        <dbReference type="ARBA" id="ARBA00023242"/>
    </source>
</evidence>
<evidence type="ECO:0000313" key="9">
    <source>
        <dbReference type="Proteomes" id="UP001567538"/>
    </source>
</evidence>
<feature type="region of interest" description="Disordered" evidence="6">
    <location>
        <begin position="47"/>
        <end position="68"/>
    </location>
</feature>
<comment type="caution">
    <text evidence="8">The sequence shown here is derived from an EMBL/GenBank/DDBJ whole genome shotgun (WGS) entry which is preliminary data.</text>
</comment>
<evidence type="ECO:0000256" key="1">
    <source>
        <dbReference type="ARBA" id="ARBA00004123"/>
    </source>
</evidence>
<organism evidence="8 9">
    <name type="scientific">Salvia divinorum</name>
    <name type="common">Maria pastora</name>
    <name type="synonym">Diviner's sage</name>
    <dbReference type="NCBI Taxonomy" id="28513"/>
    <lineage>
        <taxon>Eukaryota</taxon>
        <taxon>Viridiplantae</taxon>
        <taxon>Streptophyta</taxon>
        <taxon>Embryophyta</taxon>
        <taxon>Tracheophyta</taxon>
        <taxon>Spermatophyta</taxon>
        <taxon>Magnoliopsida</taxon>
        <taxon>eudicotyledons</taxon>
        <taxon>Gunneridae</taxon>
        <taxon>Pentapetalae</taxon>
        <taxon>asterids</taxon>
        <taxon>lamiids</taxon>
        <taxon>Lamiales</taxon>
        <taxon>Lamiaceae</taxon>
        <taxon>Nepetoideae</taxon>
        <taxon>Mentheae</taxon>
        <taxon>Salviinae</taxon>
        <taxon>Salvia</taxon>
        <taxon>Salvia subgen. Calosphace</taxon>
    </lineage>
</organism>